<reference evidence="2 3" key="1">
    <citation type="submission" date="2014-09" db="EMBL/GenBank/DDBJ databases">
        <authorList>
            <person name="Ellenberger Sabrina"/>
        </authorList>
    </citation>
    <scope>NUCLEOTIDE SEQUENCE [LARGE SCALE GENOMIC DNA]</scope>
    <source>
        <strain evidence="2 3">CBS 412.66</strain>
    </source>
</reference>
<dbReference type="OrthoDB" id="10069295at2759"/>
<evidence type="ECO:0000313" key="2">
    <source>
        <dbReference type="EMBL" id="CEP15858.1"/>
    </source>
</evidence>
<dbReference type="Proteomes" id="UP000054107">
    <property type="component" value="Unassembled WGS sequence"/>
</dbReference>
<dbReference type="GO" id="GO:0016279">
    <property type="term" value="F:protein-lysine N-methyltransferase activity"/>
    <property type="evidence" value="ECO:0007669"/>
    <property type="project" value="TreeGrafter"/>
</dbReference>
<keyword evidence="3" id="KW-1185">Reference proteome</keyword>
<dbReference type="SUPFAM" id="SSF53335">
    <property type="entry name" value="S-adenosyl-L-methionine-dependent methyltransferases"/>
    <property type="match status" value="1"/>
</dbReference>
<evidence type="ECO:0000313" key="3">
    <source>
        <dbReference type="Proteomes" id="UP000054107"/>
    </source>
</evidence>
<gene>
    <name evidence="2" type="primary">PARPA_10102.1 scaffold 39588</name>
</gene>
<dbReference type="EMBL" id="LN732700">
    <property type="protein sequence ID" value="CEP15858.1"/>
    <property type="molecule type" value="Genomic_DNA"/>
</dbReference>
<organism evidence="2 3">
    <name type="scientific">Parasitella parasitica</name>
    <dbReference type="NCBI Taxonomy" id="35722"/>
    <lineage>
        <taxon>Eukaryota</taxon>
        <taxon>Fungi</taxon>
        <taxon>Fungi incertae sedis</taxon>
        <taxon>Mucoromycota</taxon>
        <taxon>Mucoromycotina</taxon>
        <taxon>Mucoromycetes</taxon>
        <taxon>Mucorales</taxon>
        <taxon>Mucorineae</taxon>
        <taxon>Mucoraceae</taxon>
        <taxon>Parasitella</taxon>
    </lineage>
</organism>
<dbReference type="PANTHER" id="PTHR12843">
    <property type="entry name" value="PROTEIN-LYSINE N-METHYLTRANSFERASE METTL10"/>
    <property type="match status" value="1"/>
</dbReference>
<dbReference type="Gene3D" id="3.40.50.150">
    <property type="entry name" value="Vaccinia Virus protein VP39"/>
    <property type="match status" value="1"/>
</dbReference>
<protein>
    <recommendedName>
        <fullName evidence="1">Methyltransferase domain-containing protein</fullName>
    </recommendedName>
</protein>
<evidence type="ECO:0000259" key="1">
    <source>
        <dbReference type="Pfam" id="PF13847"/>
    </source>
</evidence>
<feature type="domain" description="Methyltransferase" evidence="1">
    <location>
        <begin position="14"/>
        <end position="143"/>
    </location>
</feature>
<dbReference type="STRING" id="35722.A0A0B7NLN7"/>
<name>A0A0B7NLN7_9FUNG</name>
<dbReference type="InterPro" id="IPR029063">
    <property type="entry name" value="SAM-dependent_MTases_sf"/>
</dbReference>
<dbReference type="CDD" id="cd02440">
    <property type="entry name" value="AdoMet_MTases"/>
    <property type="match status" value="1"/>
</dbReference>
<accession>A0A0B7NLN7</accession>
<proteinExistence type="predicted"/>
<dbReference type="Pfam" id="PF13847">
    <property type="entry name" value="Methyltransf_31"/>
    <property type="match status" value="1"/>
</dbReference>
<dbReference type="InterPro" id="IPR025714">
    <property type="entry name" value="Methyltranfer_dom"/>
</dbReference>
<dbReference type="AlphaFoldDB" id="A0A0B7NLN7"/>
<dbReference type="PANTHER" id="PTHR12843:SF5">
    <property type="entry name" value="EEF1A LYSINE METHYLTRANSFERASE 2"/>
    <property type="match status" value="1"/>
</dbReference>
<sequence>MVQWVTENVSQLDSRILDLGCGNGHLLLELSALGYKNLHGIDYSESAITLARSVAEKRGLKWIQYNVVDFLKNPFEGPHDILLDKGTYDAISLNPDQVQAKKDLVDGPREEYVKSVHKMMGPNSLFLITSCNWTEEELIKNFSGYLTHHSSVKYPVFQFGGMKGSTICTVAFVKACNIE</sequence>
<dbReference type="GO" id="GO:0005737">
    <property type="term" value="C:cytoplasm"/>
    <property type="evidence" value="ECO:0007669"/>
    <property type="project" value="TreeGrafter"/>
</dbReference>